<dbReference type="Pfam" id="PF00571">
    <property type="entry name" value="CBS"/>
    <property type="match status" value="2"/>
</dbReference>
<dbReference type="eggNOG" id="COG0517">
    <property type="taxonomic scope" value="Bacteria"/>
</dbReference>
<dbReference type="Pfam" id="PF01842">
    <property type="entry name" value="ACT"/>
    <property type="match status" value="1"/>
</dbReference>
<dbReference type="CDD" id="cd04883">
    <property type="entry name" value="ACT_AcuB"/>
    <property type="match status" value="1"/>
</dbReference>
<evidence type="ECO:0000256" key="1">
    <source>
        <dbReference type="ARBA" id="ARBA00023122"/>
    </source>
</evidence>
<evidence type="ECO:0000259" key="4">
    <source>
        <dbReference type="PROSITE" id="PS51671"/>
    </source>
</evidence>
<feature type="domain" description="ACT" evidence="4">
    <location>
        <begin position="140"/>
        <end position="214"/>
    </location>
</feature>
<sequence>MTMLVQDIMKNDVMTLNPTHTIAEAVQLMQKKKIRHIPIIENDRLIGLVTDRDVKEAAPSSLSDQLETLLYETPLSKIMKTDLIIGHPRDFIEEAALLFYTYEIGCLPIVSNYQLVGILTKTDLLYNYIELTGANQPSSHIQIRVPNQPGILFEVSKVFHQHNTNVLSVLVYPYQDDESYKILAVRIKRMNPLSIIEDLKTEGFQVLWPSEPEMNL</sequence>
<dbReference type="Gene3D" id="3.10.580.10">
    <property type="entry name" value="CBS-domain"/>
    <property type="match status" value="1"/>
</dbReference>
<evidence type="ECO:0000256" key="2">
    <source>
        <dbReference type="PROSITE-ProRule" id="PRU00703"/>
    </source>
</evidence>
<dbReference type="Gene3D" id="3.30.70.260">
    <property type="match status" value="1"/>
</dbReference>
<evidence type="ECO:0000259" key="3">
    <source>
        <dbReference type="PROSITE" id="PS51371"/>
    </source>
</evidence>
<feature type="domain" description="CBS" evidence="3">
    <location>
        <begin position="79"/>
        <end position="138"/>
    </location>
</feature>
<dbReference type="AlphaFoldDB" id="F9DW51"/>
<proteinExistence type="predicted"/>
<protein>
    <submittedName>
        <fullName evidence="5">Acetoin utilization protein AcuB</fullName>
    </submittedName>
</protein>
<dbReference type="Proteomes" id="UP000005316">
    <property type="component" value="Unassembled WGS sequence"/>
</dbReference>
<dbReference type="InterPro" id="IPR002912">
    <property type="entry name" value="ACT_dom"/>
</dbReference>
<feature type="domain" description="CBS" evidence="3">
    <location>
        <begin position="9"/>
        <end position="65"/>
    </location>
</feature>
<dbReference type="InterPro" id="IPR000644">
    <property type="entry name" value="CBS_dom"/>
</dbReference>
<dbReference type="EMBL" id="AFPZ01000097">
    <property type="protein sequence ID" value="EGQ22153.1"/>
    <property type="molecule type" value="Genomic_DNA"/>
</dbReference>
<dbReference type="PROSITE" id="PS51371">
    <property type="entry name" value="CBS"/>
    <property type="match status" value="2"/>
</dbReference>
<dbReference type="SUPFAM" id="SSF55021">
    <property type="entry name" value="ACT-like"/>
    <property type="match status" value="1"/>
</dbReference>
<name>F9DW51_9BACL</name>
<dbReference type="PANTHER" id="PTHR43080">
    <property type="entry name" value="CBS DOMAIN-CONTAINING PROTEIN CBSX3, MITOCHONDRIAL"/>
    <property type="match status" value="1"/>
</dbReference>
<dbReference type="HOGENOM" id="CLU_040681_6_0_9"/>
<evidence type="ECO:0000313" key="6">
    <source>
        <dbReference type="Proteomes" id="UP000005316"/>
    </source>
</evidence>
<dbReference type="InterPro" id="IPR051257">
    <property type="entry name" value="Diverse_CBS-Domain"/>
</dbReference>
<dbReference type="InterPro" id="IPR046342">
    <property type="entry name" value="CBS_dom_sf"/>
</dbReference>
<dbReference type="CDD" id="cd04584">
    <property type="entry name" value="CBS_pair_AcuB_like"/>
    <property type="match status" value="1"/>
</dbReference>
<gene>
    <name evidence="5" type="primary">acuB</name>
    <name evidence="5" type="ORF">HMPREF9372_3032</name>
</gene>
<comment type="caution">
    <text evidence="5">The sequence shown here is derived from an EMBL/GenBank/DDBJ whole genome shotgun (WGS) entry which is preliminary data.</text>
</comment>
<dbReference type="STRING" id="759851.SAMN04244570_1261"/>
<organism evidence="5 6">
    <name type="scientific">Sporosarcina newyorkensis 2681</name>
    <dbReference type="NCBI Taxonomy" id="1027292"/>
    <lineage>
        <taxon>Bacteria</taxon>
        <taxon>Bacillati</taxon>
        <taxon>Bacillota</taxon>
        <taxon>Bacilli</taxon>
        <taxon>Bacillales</taxon>
        <taxon>Caryophanaceae</taxon>
        <taxon>Sporosarcina</taxon>
    </lineage>
</organism>
<accession>F9DW51</accession>
<evidence type="ECO:0000313" key="5">
    <source>
        <dbReference type="EMBL" id="EGQ22153.1"/>
    </source>
</evidence>
<dbReference type="PROSITE" id="PS51671">
    <property type="entry name" value="ACT"/>
    <property type="match status" value="1"/>
</dbReference>
<reference evidence="5 6" key="1">
    <citation type="submission" date="2011-04" db="EMBL/GenBank/DDBJ databases">
        <authorList>
            <person name="Muzny D."/>
            <person name="Qin X."/>
            <person name="Deng J."/>
            <person name="Jiang H."/>
            <person name="Liu Y."/>
            <person name="Qu J."/>
            <person name="Song X.-Z."/>
            <person name="Zhang L."/>
            <person name="Thornton R."/>
            <person name="Coyle M."/>
            <person name="Francisco L."/>
            <person name="Jackson L."/>
            <person name="Javaid M."/>
            <person name="Korchina V."/>
            <person name="Kovar C."/>
            <person name="Mata R."/>
            <person name="Mathew T."/>
            <person name="Ngo R."/>
            <person name="Nguyen L."/>
            <person name="Nguyen N."/>
            <person name="Okwuonu G."/>
            <person name="Ongeri F."/>
            <person name="Pham C."/>
            <person name="Simmons D."/>
            <person name="Wilczek-Boney K."/>
            <person name="Hale W."/>
            <person name="Jakkamsetti A."/>
            <person name="Pham P."/>
            <person name="Ruth R."/>
            <person name="San Lucas F."/>
            <person name="Warren J."/>
            <person name="Zhang J."/>
            <person name="Zhao Z."/>
            <person name="Zhou C."/>
            <person name="Zhu D."/>
            <person name="Lee S."/>
            <person name="Bess C."/>
            <person name="Blankenburg K."/>
            <person name="Forbes L."/>
            <person name="Fu Q."/>
            <person name="Gubbala S."/>
            <person name="Hirani K."/>
            <person name="Jayaseelan J.C."/>
            <person name="Lara F."/>
            <person name="Munidasa M."/>
            <person name="Palculict T."/>
            <person name="Patil S."/>
            <person name="Pu L.-L."/>
            <person name="Saada N."/>
            <person name="Tang L."/>
            <person name="Weissenberger G."/>
            <person name="Zhu Y."/>
            <person name="Hemphill L."/>
            <person name="Shang Y."/>
            <person name="Youmans B."/>
            <person name="Ayvaz T."/>
            <person name="Ross M."/>
            <person name="Santibanez J."/>
            <person name="Aqrawi P."/>
            <person name="Gross S."/>
            <person name="Joshi V."/>
            <person name="Fowler G."/>
            <person name="Nazareth L."/>
            <person name="Reid J."/>
            <person name="Worley K."/>
            <person name="Petrosino J."/>
            <person name="Highlander S."/>
            <person name="Gibbs R."/>
        </authorList>
    </citation>
    <scope>NUCLEOTIDE SEQUENCE [LARGE SCALE GENOMIC DNA]</scope>
    <source>
        <strain evidence="5 6">2681</strain>
    </source>
</reference>
<dbReference type="SUPFAM" id="SSF54631">
    <property type="entry name" value="CBS-domain pair"/>
    <property type="match status" value="1"/>
</dbReference>
<keyword evidence="1 2" id="KW-0129">CBS domain</keyword>
<dbReference type="InterPro" id="IPR045865">
    <property type="entry name" value="ACT-like_dom_sf"/>
</dbReference>
<dbReference type="PANTHER" id="PTHR43080:SF2">
    <property type="entry name" value="CBS DOMAIN-CONTAINING PROTEIN"/>
    <property type="match status" value="1"/>
</dbReference>
<dbReference type="SMART" id="SM00116">
    <property type="entry name" value="CBS"/>
    <property type="match status" value="2"/>
</dbReference>